<name>A0A917LJF8_9BACI</name>
<keyword evidence="6" id="KW-0808">Transferase</keyword>
<keyword evidence="7" id="KW-0378">Hydrolase</keyword>
<keyword evidence="5" id="KW-0328">Glycosyltransferase</keyword>
<dbReference type="Proteomes" id="UP000616608">
    <property type="component" value="Unassembled WGS sequence"/>
</dbReference>
<comment type="caution">
    <text evidence="18">The sequence shown here is derived from an EMBL/GenBank/DDBJ whole genome shotgun (WGS) entry which is preliminary data.</text>
</comment>
<keyword evidence="3" id="KW-0121">Carboxypeptidase</keyword>
<dbReference type="AlphaFoldDB" id="A0A917LJF8"/>
<feature type="transmembrane region" description="Helical" evidence="15">
    <location>
        <begin position="38"/>
        <end position="61"/>
    </location>
</feature>
<dbReference type="Pfam" id="PF00912">
    <property type="entry name" value="Transgly"/>
    <property type="match status" value="1"/>
</dbReference>
<evidence type="ECO:0000256" key="6">
    <source>
        <dbReference type="ARBA" id="ARBA00022679"/>
    </source>
</evidence>
<evidence type="ECO:0000259" key="16">
    <source>
        <dbReference type="Pfam" id="PF00905"/>
    </source>
</evidence>
<dbReference type="PANTHER" id="PTHR32282">
    <property type="entry name" value="BINDING PROTEIN TRANSPEPTIDASE, PUTATIVE-RELATED"/>
    <property type="match status" value="1"/>
</dbReference>
<dbReference type="GO" id="GO:0008658">
    <property type="term" value="F:penicillin binding"/>
    <property type="evidence" value="ECO:0007669"/>
    <property type="project" value="InterPro"/>
</dbReference>
<feature type="compositionally biased region" description="Basic and acidic residues" evidence="14">
    <location>
        <begin position="694"/>
        <end position="707"/>
    </location>
</feature>
<evidence type="ECO:0000256" key="1">
    <source>
        <dbReference type="ARBA" id="ARBA00007090"/>
    </source>
</evidence>
<dbReference type="GO" id="GO:0006508">
    <property type="term" value="P:proteolysis"/>
    <property type="evidence" value="ECO:0007669"/>
    <property type="project" value="UniProtKB-KW"/>
</dbReference>
<keyword evidence="15" id="KW-0472">Membrane</keyword>
<accession>A0A917LJF8</accession>
<feature type="compositionally biased region" description="Basic residues" evidence="14">
    <location>
        <begin position="14"/>
        <end position="28"/>
    </location>
</feature>
<dbReference type="InterPro" id="IPR050396">
    <property type="entry name" value="Glycosyltr_51/Transpeptidase"/>
</dbReference>
<evidence type="ECO:0000256" key="5">
    <source>
        <dbReference type="ARBA" id="ARBA00022676"/>
    </source>
</evidence>
<evidence type="ECO:0000256" key="7">
    <source>
        <dbReference type="ARBA" id="ARBA00022801"/>
    </source>
</evidence>
<reference evidence="18" key="2">
    <citation type="submission" date="2020-09" db="EMBL/GenBank/DDBJ databases">
        <authorList>
            <person name="Sun Q."/>
            <person name="Zhou Y."/>
        </authorList>
    </citation>
    <scope>NUCLEOTIDE SEQUENCE</scope>
    <source>
        <strain evidence="18">CGMCC 1.15760</strain>
    </source>
</reference>
<dbReference type="InterPro" id="IPR001460">
    <property type="entry name" value="PCN-bd_Tpept"/>
</dbReference>
<dbReference type="SUPFAM" id="SSF56601">
    <property type="entry name" value="beta-lactamase/transpeptidase-like"/>
    <property type="match status" value="1"/>
</dbReference>
<keyword evidence="19" id="KW-1185">Reference proteome</keyword>
<feature type="compositionally biased region" description="Gly residues" evidence="14">
    <location>
        <begin position="827"/>
        <end position="871"/>
    </location>
</feature>
<evidence type="ECO:0000256" key="12">
    <source>
        <dbReference type="ARBA" id="ARBA00034000"/>
    </source>
</evidence>
<keyword evidence="8" id="KW-0133">Cell shape</keyword>
<dbReference type="GO" id="GO:0008955">
    <property type="term" value="F:peptidoglycan glycosyltransferase activity"/>
    <property type="evidence" value="ECO:0007669"/>
    <property type="project" value="UniProtKB-EC"/>
</dbReference>
<dbReference type="Gene3D" id="3.40.710.10">
    <property type="entry name" value="DD-peptidase/beta-lactamase superfamily"/>
    <property type="match status" value="1"/>
</dbReference>
<dbReference type="GO" id="GO:0009252">
    <property type="term" value="P:peptidoglycan biosynthetic process"/>
    <property type="evidence" value="ECO:0007669"/>
    <property type="project" value="UniProtKB-KW"/>
</dbReference>
<gene>
    <name evidence="18" type="primary">ponA</name>
    <name evidence="18" type="ORF">GCM10007425_27400</name>
</gene>
<feature type="region of interest" description="Disordered" evidence="14">
    <location>
        <begin position="668"/>
        <end position="715"/>
    </location>
</feature>
<comment type="catalytic activity">
    <reaction evidence="13">
        <text>[GlcNAc-(1-&gt;4)-Mur2Ac(oyl-L-Ala-gamma-D-Glu-L-Lys-D-Ala-D-Ala)](n)-di-trans,octa-cis-undecaprenyl diphosphate + beta-D-GlcNAc-(1-&gt;4)-Mur2Ac(oyl-L-Ala-gamma-D-Glu-L-Lys-D-Ala-D-Ala)-di-trans,octa-cis-undecaprenyl diphosphate = [GlcNAc-(1-&gt;4)-Mur2Ac(oyl-L-Ala-gamma-D-Glu-L-Lys-D-Ala-D-Ala)](n+1)-di-trans,octa-cis-undecaprenyl diphosphate + di-trans,octa-cis-undecaprenyl diphosphate + H(+)</text>
        <dbReference type="Rhea" id="RHEA:23708"/>
        <dbReference type="Rhea" id="RHEA-COMP:9602"/>
        <dbReference type="Rhea" id="RHEA-COMP:9603"/>
        <dbReference type="ChEBI" id="CHEBI:15378"/>
        <dbReference type="ChEBI" id="CHEBI:58405"/>
        <dbReference type="ChEBI" id="CHEBI:60033"/>
        <dbReference type="ChEBI" id="CHEBI:78435"/>
        <dbReference type="EC" id="2.4.99.28"/>
    </reaction>
</comment>
<reference evidence="18" key="1">
    <citation type="journal article" date="2014" name="Int. J. Syst. Evol. Microbiol.">
        <title>Complete genome sequence of Corynebacterium casei LMG S-19264T (=DSM 44701T), isolated from a smear-ripened cheese.</title>
        <authorList>
            <consortium name="US DOE Joint Genome Institute (JGI-PGF)"/>
            <person name="Walter F."/>
            <person name="Albersmeier A."/>
            <person name="Kalinowski J."/>
            <person name="Ruckert C."/>
        </authorList>
    </citation>
    <scope>NUCLEOTIDE SEQUENCE</scope>
    <source>
        <strain evidence="18">CGMCC 1.15760</strain>
    </source>
</reference>
<dbReference type="InterPro" id="IPR012338">
    <property type="entry name" value="Beta-lactam/transpept-like"/>
</dbReference>
<dbReference type="PANTHER" id="PTHR32282:SF29">
    <property type="entry name" value="PENICILLIN-BINDING PROTEIN 1A"/>
    <property type="match status" value="1"/>
</dbReference>
<sequence length="888" mass="96195">MTEKKRSRADAHKSAKRPSRGQKAKKPKSGIGTIIKRIFLTLIVLGFLGLLAGGGLFAYYASTAPSLDEELLKDPLSTTFYDKDGEIFATIGAENREYVKYEDIPQGMIDAIIATEDSRFFEHHGMDFYRLGGAIVANFTRGFGSEGASTITQQVVKNAFLHNEKRLKRKAQEAWLSFQLERKYTKEEIFEMYFNKVLMSGRTYGFGTASKYFYNKELSELSLAESALLAGMPQAPNGYNPLKYPEEAKKRRNIVLSLMNQHGYISESDMKAAQQAPVTDGLTTEEQRQTFVGSKYEAFLDVALNELEANGDGTALDEGLKVYTTLDPNAQETVENVMNNDALFPTEKIQSGISVIDTQTGAIKAIGGGRNYQFGFNYANSLDRQPGSTIKPIVDYGPAIENEQWSTGHAIVDKPTTYTGTNIAVNNIDMNYLGTLTMRQALYMSRNTTAVQALQEVGTEKAQKFAENLGMKPKNGLVESDALGGGEISTSPVKLAGAYAAFGNDGVYNTPHAIEKIVYRDGVSSKSYKPKSKVAMSDYTAYMITDMLRDVVGDNPGASGTRANIPSIDMAGKTGTTNYSDDELQRYGLRSDSVPETWFAGYSTEYTIAVWSGYEKRSDAMTTWDERYLPQTLFREVMGEIATNPSKFTKPSSVTEAVIEVGSNPVRLASSSTPAEKRRTELFVKGTEPKQAVKPKEKEKDKEKEEALPAPGVSASYDEATNQIAVNWSYDKEGATFELSANGMNITTTSDKAFTFANPGTAESYTISVVAIVDGKRSSPGSATVTVKTETEEPEEPEEPENPDPEVTDPETPDPGTTDPETPDPGDGSGNGTDNGNNQGGGTENGGNTGGNQGGGTENGGNTGGNQGGGNTTPPTNPNTPNPPTNNQ</sequence>
<evidence type="ECO:0000256" key="3">
    <source>
        <dbReference type="ARBA" id="ARBA00022645"/>
    </source>
</evidence>
<dbReference type="GO" id="GO:0030288">
    <property type="term" value="C:outer membrane-bounded periplasmic space"/>
    <property type="evidence" value="ECO:0007669"/>
    <property type="project" value="TreeGrafter"/>
</dbReference>
<comment type="similarity">
    <text evidence="2">In the N-terminal section; belongs to the glycosyltransferase 51 family.</text>
</comment>
<evidence type="ECO:0000256" key="10">
    <source>
        <dbReference type="ARBA" id="ARBA00023268"/>
    </source>
</evidence>
<dbReference type="NCBIfam" id="TIGR02074">
    <property type="entry name" value="PBP_1a_fam"/>
    <property type="match status" value="1"/>
</dbReference>
<evidence type="ECO:0000259" key="17">
    <source>
        <dbReference type="Pfam" id="PF00912"/>
    </source>
</evidence>
<evidence type="ECO:0000256" key="11">
    <source>
        <dbReference type="ARBA" id="ARBA00023316"/>
    </source>
</evidence>
<dbReference type="Gene3D" id="1.10.3810.10">
    <property type="entry name" value="Biosynthetic peptidoglycan transglycosylase-like"/>
    <property type="match status" value="1"/>
</dbReference>
<protein>
    <submittedName>
        <fullName evidence="18">Penicillin-binding protein 1A/1B</fullName>
    </submittedName>
</protein>
<feature type="compositionally biased region" description="Pro residues" evidence="14">
    <location>
        <begin position="875"/>
        <end position="888"/>
    </location>
</feature>
<evidence type="ECO:0000256" key="9">
    <source>
        <dbReference type="ARBA" id="ARBA00022984"/>
    </source>
</evidence>
<comment type="catalytic activity">
    <reaction evidence="12">
        <text>Preferential cleavage: (Ac)2-L-Lys-D-Ala-|-D-Ala. Also transpeptidation of peptidyl-alanyl moieties that are N-acyl substituents of D-alanine.</text>
        <dbReference type="EC" id="3.4.16.4"/>
    </reaction>
</comment>
<dbReference type="RefSeq" id="WP_188615636.1">
    <property type="nucleotide sequence ID" value="NZ_BMJT01000011.1"/>
</dbReference>
<dbReference type="InterPro" id="IPR023346">
    <property type="entry name" value="Lysozyme-like_dom_sf"/>
</dbReference>
<evidence type="ECO:0000313" key="19">
    <source>
        <dbReference type="Proteomes" id="UP000616608"/>
    </source>
</evidence>
<keyword evidence="15" id="KW-1133">Transmembrane helix</keyword>
<evidence type="ECO:0000256" key="8">
    <source>
        <dbReference type="ARBA" id="ARBA00022960"/>
    </source>
</evidence>
<evidence type="ECO:0000256" key="2">
    <source>
        <dbReference type="ARBA" id="ARBA00007739"/>
    </source>
</evidence>
<keyword evidence="9" id="KW-0573">Peptidoglycan synthesis</keyword>
<dbReference type="Pfam" id="PF00905">
    <property type="entry name" value="Transpeptidase"/>
    <property type="match status" value="1"/>
</dbReference>
<keyword evidence="10" id="KW-0511">Multifunctional enzyme</keyword>
<proteinExistence type="inferred from homology"/>
<keyword evidence="15" id="KW-0812">Transmembrane</keyword>
<dbReference type="SUPFAM" id="SSF53955">
    <property type="entry name" value="Lysozyme-like"/>
    <property type="match status" value="1"/>
</dbReference>
<dbReference type="GO" id="GO:0071555">
    <property type="term" value="P:cell wall organization"/>
    <property type="evidence" value="ECO:0007669"/>
    <property type="project" value="UniProtKB-KW"/>
</dbReference>
<dbReference type="GO" id="GO:0008360">
    <property type="term" value="P:regulation of cell shape"/>
    <property type="evidence" value="ECO:0007669"/>
    <property type="project" value="UniProtKB-KW"/>
</dbReference>
<comment type="similarity">
    <text evidence="1">In the C-terminal section; belongs to the transpeptidase family.</text>
</comment>
<organism evidence="18 19">
    <name type="scientific">Lysinibacillus alkalisoli</name>
    <dbReference type="NCBI Taxonomy" id="1911548"/>
    <lineage>
        <taxon>Bacteria</taxon>
        <taxon>Bacillati</taxon>
        <taxon>Bacillota</taxon>
        <taxon>Bacilli</taxon>
        <taxon>Bacillales</taxon>
        <taxon>Bacillaceae</taxon>
        <taxon>Lysinibacillus</taxon>
    </lineage>
</organism>
<feature type="compositionally biased region" description="Basic and acidic residues" evidence="14">
    <location>
        <begin position="1"/>
        <end position="13"/>
    </location>
</feature>
<evidence type="ECO:0000256" key="14">
    <source>
        <dbReference type="SAM" id="MobiDB-lite"/>
    </source>
</evidence>
<dbReference type="InterPro" id="IPR036950">
    <property type="entry name" value="PBP_transglycosylase"/>
</dbReference>
<feature type="compositionally biased region" description="Acidic residues" evidence="14">
    <location>
        <begin position="792"/>
        <end position="812"/>
    </location>
</feature>
<keyword evidence="4" id="KW-0645">Protease</keyword>
<evidence type="ECO:0000313" key="18">
    <source>
        <dbReference type="EMBL" id="GGG31278.1"/>
    </source>
</evidence>
<feature type="region of interest" description="Disordered" evidence="14">
    <location>
        <begin position="777"/>
        <end position="888"/>
    </location>
</feature>
<evidence type="ECO:0000256" key="15">
    <source>
        <dbReference type="SAM" id="Phobius"/>
    </source>
</evidence>
<keyword evidence="11" id="KW-0961">Cell wall biogenesis/degradation</keyword>
<feature type="domain" description="Penicillin-binding protein transpeptidase" evidence="16">
    <location>
        <begin position="354"/>
        <end position="605"/>
    </location>
</feature>
<dbReference type="GO" id="GO:0009002">
    <property type="term" value="F:serine-type D-Ala-D-Ala carboxypeptidase activity"/>
    <property type="evidence" value="ECO:0007669"/>
    <property type="project" value="UniProtKB-EC"/>
</dbReference>
<dbReference type="FunFam" id="1.10.3810.10:FF:000001">
    <property type="entry name" value="Penicillin-binding protein 1A"/>
    <property type="match status" value="1"/>
</dbReference>
<evidence type="ECO:0000256" key="13">
    <source>
        <dbReference type="ARBA" id="ARBA00049902"/>
    </source>
</evidence>
<dbReference type="EMBL" id="BMJT01000011">
    <property type="protein sequence ID" value="GGG31278.1"/>
    <property type="molecule type" value="Genomic_DNA"/>
</dbReference>
<dbReference type="InterPro" id="IPR001264">
    <property type="entry name" value="Glyco_trans_51"/>
</dbReference>
<evidence type="ECO:0000256" key="4">
    <source>
        <dbReference type="ARBA" id="ARBA00022670"/>
    </source>
</evidence>
<feature type="region of interest" description="Disordered" evidence="14">
    <location>
        <begin position="1"/>
        <end position="28"/>
    </location>
</feature>
<feature type="domain" description="Glycosyl transferase family 51" evidence="17">
    <location>
        <begin position="85"/>
        <end position="259"/>
    </location>
</feature>